<evidence type="ECO:0000313" key="2">
    <source>
        <dbReference type="EMBL" id="KAF2209945.1"/>
    </source>
</evidence>
<dbReference type="SUPFAM" id="SSF53474">
    <property type="entry name" value="alpha/beta-Hydrolases"/>
    <property type="match status" value="1"/>
</dbReference>
<proteinExistence type="predicted"/>
<dbReference type="OrthoDB" id="5371334at2759"/>
<dbReference type="Gene3D" id="3.40.50.1820">
    <property type="entry name" value="alpha/beta hydrolase"/>
    <property type="match status" value="1"/>
</dbReference>
<dbReference type="Pfam" id="PF12697">
    <property type="entry name" value="Abhydrolase_6"/>
    <property type="match status" value="1"/>
</dbReference>
<dbReference type="InterPro" id="IPR029058">
    <property type="entry name" value="AB_hydrolase_fold"/>
</dbReference>
<dbReference type="Proteomes" id="UP000799539">
    <property type="component" value="Unassembled WGS sequence"/>
</dbReference>
<dbReference type="InterPro" id="IPR000073">
    <property type="entry name" value="AB_hydrolase_1"/>
</dbReference>
<evidence type="ECO:0000259" key="1">
    <source>
        <dbReference type="Pfam" id="PF12697"/>
    </source>
</evidence>
<feature type="domain" description="AB hydrolase-1" evidence="1">
    <location>
        <begin position="37"/>
        <end position="298"/>
    </location>
</feature>
<name>A0A6A6F984_9PEZI</name>
<dbReference type="AlphaFoldDB" id="A0A6A6F984"/>
<accession>A0A6A6F984</accession>
<evidence type="ECO:0000313" key="3">
    <source>
        <dbReference type="Proteomes" id="UP000799539"/>
    </source>
</evidence>
<dbReference type="EMBL" id="ML992684">
    <property type="protein sequence ID" value="KAF2209945.1"/>
    <property type="molecule type" value="Genomic_DNA"/>
</dbReference>
<sequence>MEPFVVDVGNGDLVSGLKSFPLKPEDVNRSSHGTPLIICLHGSSYCAKYFDAHQHYSIRNISEQLSIPVIALNRPGYKQTPQLGKTENTGSDTHLQNEALWLHRLVLPAVWRAFGPPFGATSIVLMGHGIGGAVALIASSLSCTDPPAERTYPLGGLILTGMGTRQAMELNEDAMRSEPPSDENREPIYQHWNMGPKTKLMLNSALGHSPLETIKAHEAISCPALHSEHLDFNDPDNYPRYWRSMAAQINVPVMYFLADMDLLWDSSVERIGDFTSAFLSAPRVESGILRGAGHCIELSWLGPCWYLRCAGFATCCAVEKVTLDGFQNGSFVPPAERTSLSTVMERASEV</sequence>
<keyword evidence="3" id="KW-1185">Reference proteome</keyword>
<reference evidence="2" key="1">
    <citation type="journal article" date="2020" name="Stud. Mycol.">
        <title>101 Dothideomycetes genomes: a test case for predicting lifestyles and emergence of pathogens.</title>
        <authorList>
            <person name="Haridas S."/>
            <person name="Albert R."/>
            <person name="Binder M."/>
            <person name="Bloem J."/>
            <person name="Labutti K."/>
            <person name="Salamov A."/>
            <person name="Andreopoulos B."/>
            <person name="Baker S."/>
            <person name="Barry K."/>
            <person name="Bills G."/>
            <person name="Bluhm B."/>
            <person name="Cannon C."/>
            <person name="Castanera R."/>
            <person name="Culley D."/>
            <person name="Daum C."/>
            <person name="Ezra D."/>
            <person name="Gonzalez J."/>
            <person name="Henrissat B."/>
            <person name="Kuo A."/>
            <person name="Liang C."/>
            <person name="Lipzen A."/>
            <person name="Lutzoni F."/>
            <person name="Magnuson J."/>
            <person name="Mondo S."/>
            <person name="Nolan M."/>
            <person name="Ohm R."/>
            <person name="Pangilinan J."/>
            <person name="Park H.-J."/>
            <person name="Ramirez L."/>
            <person name="Alfaro M."/>
            <person name="Sun H."/>
            <person name="Tritt A."/>
            <person name="Yoshinaga Y."/>
            <person name="Zwiers L.-H."/>
            <person name="Turgeon B."/>
            <person name="Goodwin S."/>
            <person name="Spatafora J."/>
            <person name="Crous P."/>
            <person name="Grigoriev I."/>
        </authorList>
    </citation>
    <scope>NUCLEOTIDE SEQUENCE</scope>
    <source>
        <strain evidence="2">SCOH1-5</strain>
    </source>
</reference>
<gene>
    <name evidence="2" type="ORF">CERZMDRAFT_46366</name>
</gene>
<protein>
    <recommendedName>
        <fullName evidence="1">AB hydrolase-1 domain-containing protein</fullName>
    </recommendedName>
</protein>
<organism evidence="2 3">
    <name type="scientific">Cercospora zeae-maydis SCOH1-5</name>
    <dbReference type="NCBI Taxonomy" id="717836"/>
    <lineage>
        <taxon>Eukaryota</taxon>
        <taxon>Fungi</taxon>
        <taxon>Dikarya</taxon>
        <taxon>Ascomycota</taxon>
        <taxon>Pezizomycotina</taxon>
        <taxon>Dothideomycetes</taxon>
        <taxon>Dothideomycetidae</taxon>
        <taxon>Mycosphaerellales</taxon>
        <taxon>Mycosphaerellaceae</taxon>
        <taxon>Cercospora</taxon>
    </lineage>
</organism>